<dbReference type="Proteomes" id="UP000005695">
    <property type="component" value="Unassembled WGS sequence"/>
</dbReference>
<dbReference type="PROSITE" id="PS51257">
    <property type="entry name" value="PROKAR_LIPOPROTEIN"/>
    <property type="match status" value="1"/>
</dbReference>
<dbReference type="Gene3D" id="2.180.10.10">
    <property type="entry name" value="RHS repeat-associated core"/>
    <property type="match status" value="1"/>
</dbReference>
<reference evidence="3" key="2">
    <citation type="submission" date="2006-05" db="EMBL/GenBank/DDBJ databases">
        <title>Sequencing of the draft genome and assembly of Desulfuromonas acetoxidans DSM 684.</title>
        <authorList>
            <consortium name="US DOE Joint Genome Institute (JGI-PGF)"/>
            <person name="Copeland A."/>
            <person name="Lucas S."/>
            <person name="Lapidus A."/>
            <person name="Barry K."/>
            <person name="Detter J.C."/>
            <person name="Glavina del Rio T."/>
            <person name="Hammon N."/>
            <person name="Israni S."/>
            <person name="Dalin E."/>
            <person name="Tice H."/>
            <person name="Bruce D."/>
            <person name="Pitluck S."/>
            <person name="Richardson P."/>
        </authorList>
    </citation>
    <scope>NUCLEOTIDE SEQUENCE [LARGE SCALE GENOMIC DNA]</scope>
    <source>
        <strain evidence="3">DSM 684</strain>
    </source>
</reference>
<dbReference type="RefSeq" id="WP_005998912.1">
    <property type="nucleotide sequence ID" value="NZ_AAEW02000005.1"/>
</dbReference>
<accession>Q1K1Q0</accession>
<feature type="region of interest" description="Disordered" evidence="1">
    <location>
        <begin position="187"/>
        <end position="220"/>
    </location>
</feature>
<comment type="caution">
    <text evidence="3">The sequence shown here is derived from an EMBL/GenBank/DDBJ whole genome shotgun (WGS) entry which is preliminary data.</text>
</comment>
<keyword evidence="2" id="KW-0732">Signal</keyword>
<feature type="compositionally biased region" description="Acidic residues" evidence="1">
    <location>
        <begin position="204"/>
        <end position="216"/>
    </location>
</feature>
<dbReference type="AlphaFoldDB" id="Q1K1Q0"/>
<sequence>MNLVKGLQNLLGVSILLTLLAACSNGSSHRTTTETTFPFGAEEVISETDYDGDGHWDTRTIYSFVYNEDLQVTEVTGIYEDDENADGIADSRTINTSTYDPTITAEEIMIKSAVQKVAAPSNNSVFGAVLSHILVEYRSNEVSGEIAEYPNYRREESYTYTDEGKVLSYSYLRFYYNEEDGTLSESYSHTRTKTYDEDGKTIEESDSSSDDNDGDGVLDSSRSTICTMTYDSNGYLTSQSCTRTEDGGDPTVDEMTCTHTYTDGLLTQTTVTETGEQPYTLDFTYNEDGLVATKTKTSDNDVYRLAFTYDSEGRVISYTHRNENDYDGDDILNSVTEYLYTFSYDDSGRITEYSRQYRYDNTPATPEYSSNEIDTHIYSYTESGSVSSYSYTSQNDLDLDGEMDNVTHTRNYEFSYDNGSLVSISYDNEATGDYHEHSTQVLTYQDGLIKTSVWEGDDDNDGIIDDATTTEITYDASGRMSAYVETDYDGNYASVEETQAVALTYNADDTVTGTITTTSYGEGDPEVTTTPVSIDFSANGLPSGGMEFSSGSFSPDYCVTPSAETLLYYYRSDYIEEQSYLININIPKVLGILWNTSSEDN</sequence>
<feature type="compositionally biased region" description="Basic and acidic residues" evidence="1">
    <location>
        <begin position="193"/>
        <end position="203"/>
    </location>
</feature>
<evidence type="ECO:0000313" key="3">
    <source>
        <dbReference type="EMBL" id="EAT16338.1"/>
    </source>
</evidence>
<evidence type="ECO:0000256" key="2">
    <source>
        <dbReference type="SAM" id="SignalP"/>
    </source>
</evidence>
<protein>
    <submittedName>
        <fullName evidence="3">YD repeat</fullName>
    </submittedName>
</protein>
<proteinExistence type="predicted"/>
<dbReference type="EMBL" id="AAEW02000005">
    <property type="protein sequence ID" value="EAT16338.1"/>
    <property type="molecule type" value="Genomic_DNA"/>
</dbReference>
<evidence type="ECO:0000256" key="1">
    <source>
        <dbReference type="SAM" id="MobiDB-lite"/>
    </source>
</evidence>
<name>Q1K1Q0_DESA6</name>
<evidence type="ECO:0000313" key="4">
    <source>
        <dbReference type="Proteomes" id="UP000005695"/>
    </source>
</evidence>
<feature type="signal peptide" evidence="2">
    <location>
        <begin position="1"/>
        <end position="21"/>
    </location>
</feature>
<organism evidence="3 4">
    <name type="scientific">Desulfuromonas acetoxidans (strain DSM 684 / 11070)</name>
    <dbReference type="NCBI Taxonomy" id="281689"/>
    <lineage>
        <taxon>Bacteria</taxon>
        <taxon>Pseudomonadati</taxon>
        <taxon>Thermodesulfobacteriota</taxon>
        <taxon>Desulfuromonadia</taxon>
        <taxon>Desulfuromonadales</taxon>
        <taxon>Desulfuromonadaceae</taxon>
        <taxon>Desulfuromonas</taxon>
    </lineage>
</organism>
<keyword evidence="4" id="KW-1185">Reference proteome</keyword>
<feature type="chain" id="PRO_5004192686" evidence="2">
    <location>
        <begin position="22"/>
        <end position="601"/>
    </location>
</feature>
<reference evidence="3" key="1">
    <citation type="submission" date="2006-05" db="EMBL/GenBank/DDBJ databases">
        <title>Annotation of the draft genome assembly of Desulfuromonas acetoxidans DSM 684.</title>
        <authorList>
            <consortium name="US DOE Joint Genome Institute (JGI-ORNL)"/>
            <person name="Larimer F."/>
            <person name="Land M."/>
            <person name="Hauser L."/>
        </authorList>
    </citation>
    <scope>NUCLEOTIDE SEQUENCE [LARGE SCALE GENOMIC DNA]</scope>
    <source>
        <strain evidence="3">DSM 684</strain>
    </source>
</reference>
<dbReference type="OrthoDB" id="4981820at2"/>
<gene>
    <name evidence="3" type="ORF">Dace_1802</name>
</gene>